<name>A0AAW1JVS4_POPJA</name>
<dbReference type="Proteomes" id="UP001458880">
    <property type="component" value="Unassembled WGS sequence"/>
</dbReference>
<protein>
    <recommendedName>
        <fullName evidence="3">Transposase</fullName>
    </recommendedName>
</protein>
<evidence type="ECO:0008006" key="3">
    <source>
        <dbReference type="Google" id="ProtNLM"/>
    </source>
</evidence>
<sequence length="73" mass="8589">MKRKSKKKFPESHENATFRRFKAFMLEVVIFLSEHCPKIVKRNDVVKKDVSIYNVYVQLDYSQGVVLPSNVDL</sequence>
<gene>
    <name evidence="1" type="ORF">QE152_g27038</name>
</gene>
<organism evidence="1 2">
    <name type="scientific">Popillia japonica</name>
    <name type="common">Japanese beetle</name>
    <dbReference type="NCBI Taxonomy" id="7064"/>
    <lineage>
        <taxon>Eukaryota</taxon>
        <taxon>Metazoa</taxon>
        <taxon>Ecdysozoa</taxon>
        <taxon>Arthropoda</taxon>
        <taxon>Hexapoda</taxon>
        <taxon>Insecta</taxon>
        <taxon>Pterygota</taxon>
        <taxon>Neoptera</taxon>
        <taxon>Endopterygota</taxon>
        <taxon>Coleoptera</taxon>
        <taxon>Polyphaga</taxon>
        <taxon>Scarabaeiformia</taxon>
        <taxon>Scarabaeidae</taxon>
        <taxon>Rutelinae</taxon>
        <taxon>Popillia</taxon>
    </lineage>
</organism>
<dbReference type="EMBL" id="JASPKY010000322">
    <property type="protein sequence ID" value="KAK9708756.1"/>
    <property type="molecule type" value="Genomic_DNA"/>
</dbReference>
<keyword evidence="2" id="KW-1185">Reference proteome</keyword>
<evidence type="ECO:0000313" key="2">
    <source>
        <dbReference type="Proteomes" id="UP001458880"/>
    </source>
</evidence>
<accession>A0AAW1JVS4</accession>
<dbReference type="AlphaFoldDB" id="A0AAW1JVS4"/>
<proteinExistence type="predicted"/>
<reference evidence="1 2" key="1">
    <citation type="journal article" date="2024" name="BMC Genomics">
        <title>De novo assembly and annotation of Popillia japonica's genome with initial clues to its potential as an invasive pest.</title>
        <authorList>
            <person name="Cucini C."/>
            <person name="Boschi S."/>
            <person name="Funari R."/>
            <person name="Cardaioli E."/>
            <person name="Iannotti N."/>
            <person name="Marturano G."/>
            <person name="Paoli F."/>
            <person name="Bruttini M."/>
            <person name="Carapelli A."/>
            <person name="Frati F."/>
            <person name="Nardi F."/>
        </authorList>
    </citation>
    <scope>NUCLEOTIDE SEQUENCE [LARGE SCALE GENOMIC DNA]</scope>
    <source>
        <strain evidence="1">DMR45628</strain>
    </source>
</reference>
<evidence type="ECO:0000313" key="1">
    <source>
        <dbReference type="EMBL" id="KAK9708756.1"/>
    </source>
</evidence>
<comment type="caution">
    <text evidence="1">The sequence shown here is derived from an EMBL/GenBank/DDBJ whole genome shotgun (WGS) entry which is preliminary data.</text>
</comment>